<dbReference type="InterPro" id="IPR012349">
    <property type="entry name" value="Split_barrel_FMN-bd"/>
</dbReference>
<dbReference type="Pfam" id="PF01613">
    <property type="entry name" value="Flavin_Reduct"/>
    <property type="match status" value="1"/>
</dbReference>
<proteinExistence type="predicted"/>
<dbReference type="SMART" id="SM00903">
    <property type="entry name" value="Flavin_Reduct"/>
    <property type="match status" value="1"/>
</dbReference>
<dbReference type="Gene3D" id="2.30.110.10">
    <property type="entry name" value="Electron Transport, Fmn-binding Protein, Chain A"/>
    <property type="match status" value="1"/>
</dbReference>
<dbReference type="EMBL" id="BMLG01000016">
    <property type="protein sequence ID" value="GGM37727.1"/>
    <property type="molecule type" value="Genomic_DNA"/>
</dbReference>
<feature type="domain" description="Flavin reductase like" evidence="2">
    <location>
        <begin position="10"/>
        <end position="150"/>
    </location>
</feature>
<keyword evidence="4" id="KW-1185">Reference proteome</keyword>
<reference evidence="3" key="2">
    <citation type="submission" date="2020-09" db="EMBL/GenBank/DDBJ databases">
        <authorList>
            <person name="Sun Q."/>
            <person name="Zhou Y."/>
        </authorList>
    </citation>
    <scope>NUCLEOTIDE SEQUENCE</scope>
    <source>
        <strain evidence="3">CGMCC 1.6333</strain>
    </source>
</reference>
<dbReference type="OrthoDB" id="9792858at2"/>
<keyword evidence="1" id="KW-0560">Oxidoreductase</keyword>
<comment type="caution">
    <text evidence="3">The sequence shown here is derived from an EMBL/GenBank/DDBJ whole genome shotgun (WGS) entry which is preliminary data.</text>
</comment>
<evidence type="ECO:0000313" key="3">
    <source>
        <dbReference type="EMBL" id="GGM37727.1"/>
    </source>
</evidence>
<sequence length="153" mass="16818">MDKRLFRDAMGKFATGITVVTADHQNDIKGITVNAFMSLSLDPTLVAISIDQKAAMYTILQEVDTFGISVLAEDQKEQSMVFANQKSADSAIKFDQLAETPVLNGALVQLACEKESFVQAGDHMIFIAKVNDIKLTEGQPLVYFNGAYQHLDK</sequence>
<dbReference type="SUPFAM" id="SSF50475">
    <property type="entry name" value="FMN-binding split barrel"/>
    <property type="match status" value="1"/>
</dbReference>
<dbReference type="AlphaFoldDB" id="A0A917WX10"/>
<dbReference type="GO" id="GO:0010181">
    <property type="term" value="F:FMN binding"/>
    <property type="evidence" value="ECO:0007669"/>
    <property type="project" value="InterPro"/>
</dbReference>
<dbReference type="InterPro" id="IPR050268">
    <property type="entry name" value="NADH-dep_flavin_reductase"/>
</dbReference>
<dbReference type="PANTHER" id="PTHR30466:SF1">
    <property type="entry name" value="FMN REDUCTASE (NADH) RUTF"/>
    <property type="match status" value="1"/>
</dbReference>
<protein>
    <submittedName>
        <fullName evidence="3">Flavin oxidoreductase</fullName>
    </submittedName>
</protein>
<evidence type="ECO:0000259" key="2">
    <source>
        <dbReference type="SMART" id="SM00903"/>
    </source>
</evidence>
<dbReference type="RefSeq" id="WP_117156032.1">
    <property type="nucleotide sequence ID" value="NZ_BMLG01000016.1"/>
</dbReference>
<name>A0A917WX10_9BACI</name>
<evidence type="ECO:0000313" key="4">
    <source>
        <dbReference type="Proteomes" id="UP000618460"/>
    </source>
</evidence>
<reference evidence="3" key="1">
    <citation type="journal article" date="2014" name="Int. J. Syst. Evol. Microbiol.">
        <title>Complete genome sequence of Corynebacterium casei LMG S-19264T (=DSM 44701T), isolated from a smear-ripened cheese.</title>
        <authorList>
            <consortium name="US DOE Joint Genome Institute (JGI-PGF)"/>
            <person name="Walter F."/>
            <person name="Albersmeier A."/>
            <person name="Kalinowski J."/>
            <person name="Ruckert C."/>
        </authorList>
    </citation>
    <scope>NUCLEOTIDE SEQUENCE</scope>
    <source>
        <strain evidence="3">CGMCC 1.6333</strain>
    </source>
</reference>
<evidence type="ECO:0000256" key="1">
    <source>
        <dbReference type="ARBA" id="ARBA00023002"/>
    </source>
</evidence>
<gene>
    <name evidence="3" type="ORF">GCM10011351_24910</name>
</gene>
<dbReference type="PANTHER" id="PTHR30466">
    <property type="entry name" value="FLAVIN REDUCTASE"/>
    <property type="match status" value="1"/>
</dbReference>
<dbReference type="Proteomes" id="UP000618460">
    <property type="component" value="Unassembled WGS sequence"/>
</dbReference>
<dbReference type="GO" id="GO:0042602">
    <property type="term" value="F:riboflavin reductase (NADPH) activity"/>
    <property type="evidence" value="ECO:0007669"/>
    <property type="project" value="TreeGrafter"/>
</dbReference>
<organism evidence="3 4">
    <name type="scientific">Paraliobacillus quinghaiensis</name>
    <dbReference type="NCBI Taxonomy" id="470815"/>
    <lineage>
        <taxon>Bacteria</taxon>
        <taxon>Bacillati</taxon>
        <taxon>Bacillota</taxon>
        <taxon>Bacilli</taxon>
        <taxon>Bacillales</taxon>
        <taxon>Bacillaceae</taxon>
        <taxon>Paraliobacillus</taxon>
    </lineage>
</organism>
<dbReference type="InterPro" id="IPR002563">
    <property type="entry name" value="Flavin_Rdtase-like_dom"/>
</dbReference>
<accession>A0A917WX10</accession>